<protein>
    <submittedName>
        <fullName evidence="4">Dihydroxyacetone kinase subunit DhaL</fullName>
        <ecNumber evidence="4">2.7.1.121</ecNumber>
    </submittedName>
</protein>
<dbReference type="InterPro" id="IPR004007">
    <property type="entry name" value="DhaL_dom"/>
</dbReference>
<dbReference type="PROSITE" id="PS51480">
    <property type="entry name" value="DHAL"/>
    <property type="match status" value="1"/>
</dbReference>
<evidence type="ECO:0000313" key="4">
    <source>
        <dbReference type="EMBL" id="MFD0685511.1"/>
    </source>
</evidence>
<organism evidence="4 5">
    <name type="scientific">Actinomadura fibrosa</name>
    <dbReference type="NCBI Taxonomy" id="111802"/>
    <lineage>
        <taxon>Bacteria</taxon>
        <taxon>Bacillati</taxon>
        <taxon>Actinomycetota</taxon>
        <taxon>Actinomycetes</taxon>
        <taxon>Streptosporangiales</taxon>
        <taxon>Thermomonosporaceae</taxon>
        <taxon>Actinomadura</taxon>
    </lineage>
</organism>
<dbReference type="SUPFAM" id="SSF101473">
    <property type="entry name" value="DhaL-like"/>
    <property type="match status" value="1"/>
</dbReference>
<dbReference type="NCBIfam" id="TIGR02365">
    <property type="entry name" value="dha_L_ycgS"/>
    <property type="match status" value="1"/>
</dbReference>
<dbReference type="Gene3D" id="1.25.40.340">
    <property type="match status" value="1"/>
</dbReference>
<reference evidence="5" key="1">
    <citation type="journal article" date="2019" name="Int. J. Syst. Evol. Microbiol.">
        <title>The Global Catalogue of Microorganisms (GCM) 10K type strain sequencing project: providing services to taxonomists for standard genome sequencing and annotation.</title>
        <authorList>
            <consortium name="The Broad Institute Genomics Platform"/>
            <consortium name="The Broad Institute Genome Sequencing Center for Infectious Disease"/>
            <person name="Wu L."/>
            <person name="Ma J."/>
        </authorList>
    </citation>
    <scope>NUCLEOTIDE SEQUENCE [LARGE SCALE GENOMIC DNA]</scope>
    <source>
        <strain evidence="5">JCM 9371</strain>
    </source>
</reference>
<keyword evidence="5" id="KW-1185">Reference proteome</keyword>
<keyword evidence="1 4" id="KW-0808">Transferase</keyword>
<dbReference type="RefSeq" id="WP_131755534.1">
    <property type="nucleotide sequence ID" value="NZ_CAACUY010000006.1"/>
</dbReference>
<feature type="domain" description="DhaL" evidence="3">
    <location>
        <begin position="14"/>
        <end position="215"/>
    </location>
</feature>
<gene>
    <name evidence="4" type="primary">dhaL</name>
    <name evidence="4" type="ORF">ACFQZM_13450</name>
</gene>
<comment type="caution">
    <text evidence="4">The sequence shown here is derived from an EMBL/GenBank/DDBJ whole genome shotgun (WGS) entry which is preliminary data.</text>
</comment>
<dbReference type="InterPro" id="IPR036117">
    <property type="entry name" value="DhaL_dom_sf"/>
</dbReference>
<dbReference type="InterPro" id="IPR012737">
    <property type="entry name" value="DhaK_L_YcgS"/>
</dbReference>
<evidence type="ECO:0000256" key="1">
    <source>
        <dbReference type="ARBA" id="ARBA00022679"/>
    </source>
</evidence>
<dbReference type="PANTHER" id="PTHR28629">
    <property type="entry name" value="TRIOKINASE/FMN CYCLASE"/>
    <property type="match status" value="1"/>
</dbReference>
<dbReference type="Pfam" id="PF02734">
    <property type="entry name" value="Dak2"/>
    <property type="match status" value="1"/>
</dbReference>
<evidence type="ECO:0000259" key="3">
    <source>
        <dbReference type="PROSITE" id="PS51480"/>
    </source>
</evidence>
<dbReference type="Proteomes" id="UP001597063">
    <property type="component" value="Unassembled WGS sequence"/>
</dbReference>
<dbReference type="EC" id="2.7.1.121" evidence="4"/>
<evidence type="ECO:0000313" key="5">
    <source>
        <dbReference type="Proteomes" id="UP001597063"/>
    </source>
</evidence>
<dbReference type="PANTHER" id="PTHR28629:SF4">
    <property type="entry name" value="TRIOKINASE_FMN CYCLASE"/>
    <property type="match status" value="1"/>
</dbReference>
<proteinExistence type="predicted"/>
<dbReference type="SMART" id="SM01120">
    <property type="entry name" value="Dak2"/>
    <property type="match status" value="1"/>
</dbReference>
<dbReference type="EMBL" id="JBHTGP010000006">
    <property type="protein sequence ID" value="MFD0685511.1"/>
    <property type="molecule type" value="Genomic_DNA"/>
</dbReference>
<dbReference type="GO" id="GO:0047324">
    <property type="term" value="F:phosphoenolpyruvate-glycerone phosphotransferase activity"/>
    <property type="evidence" value="ECO:0007669"/>
    <property type="project" value="UniProtKB-EC"/>
</dbReference>
<name>A0ABW2XML1_9ACTN</name>
<dbReference type="InterPro" id="IPR050861">
    <property type="entry name" value="Dihydroxyacetone_Kinase"/>
</dbReference>
<accession>A0ABW2XML1</accession>
<keyword evidence="2 4" id="KW-0418">Kinase</keyword>
<evidence type="ECO:0000256" key="2">
    <source>
        <dbReference type="ARBA" id="ARBA00022777"/>
    </source>
</evidence>
<sequence>MSAGAAGGRALDGAGVASWIRHAARLVSADAERLTRLDAAIGDGDHGLNLDRGLTAAVEAVEALPGGTPPGKVLIAAGRAIVSKTGGASGPLYGTALRRAGKALGTADTADAAALGDALAAALEGVRELGQAAEGDKTMVDALLPAVAGYEAALADGADLAACARAAADGAARGAEATVPLQARKGRASYLGPRSTGHMDPGASSTALVLRALADVTAEGGAAWSGSS</sequence>